<dbReference type="EMBL" id="CP003065">
    <property type="protein sequence ID" value="AEV69083.1"/>
    <property type="molecule type" value="Genomic_DNA"/>
</dbReference>
<feature type="transmembrane region" description="Helical" evidence="7">
    <location>
        <begin position="81"/>
        <end position="104"/>
    </location>
</feature>
<feature type="transmembrane region" description="Helical" evidence="7">
    <location>
        <begin position="149"/>
        <end position="170"/>
    </location>
</feature>
<dbReference type="InterPro" id="IPR035906">
    <property type="entry name" value="MetI-like_sf"/>
</dbReference>
<dbReference type="PANTHER" id="PTHR43744:SF8">
    <property type="entry name" value="SN-GLYCEROL-3-PHOSPHATE TRANSPORT SYSTEM PERMEASE PROTEIN UGPE"/>
    <property type="match status" value="1"/>
</dbReference>
<dbReference type="AlphaFoldDB" id="G8M0K2"/>
<evidence type="ECO:0000256" key="6">
    <source>
        <dbReference type="ARBA" id="ARBA00023136"/>
    </source>
</evidence>
<evidence type="ECO:0000256" key="2">
    <source>
        <dbReference type="ARBA" id="ARBA00022448"/>
    </source>
</evidence>
<dbReference type="InterPro" id="IPR000515">
    <property type="entry name" value="MetI-like"/>
</dbReference>
<dbReference type="STRING" id="720554.Clocl_2513"/>
<dbReference type="Pfam" id="PF00528">
    <property type="entry name" value="BPD_transp_1"/>
    <property type="match status" value="1"/>
</dbReference>
<evidence type="ECO:0000256" key="1">
    <source>
        <dbReference type="ARBA" id="ARBA00004651"/>
    </source>
</evidence>
<comment type="subcellular location">
    <subcellularLocation>
        <location evidence="1 7">Cell membrane</location>
        <topology evidence="1 7">Multi-pass membrane protein</topology>
    </subcellularLocation>
</comment>
<dbReference type="SUPFAM" id="SSF161098">
    <property type="entry name" value="MetI-like"/>
    <property type="match status" value="1"/>
</dbReference>
<evidence type="ECO:0000256" key="7">
    <source>
        <dbReference type="RuleBase" id="RU363032"/>
    </source>
</evidence>
<dbReference type="HOGENOM" id="CLU_016047_1_1_9"/>
<name>G8M0K2_ACECE</name>
<feature type="domain" description="ABC transmembrane type-1" evidence="8">
    <location>
        <begin position="81"/>
        <end position="271"/>
    </location>
</feature>
<reference evidence="9 10" key="2">
    <citation type="journal article" date="2012" name="Stand. Genomic Sci.">
        <title>Complete Genome Sequence of Clostridium clariflavum DSM 19732.</title>
        <authorList>
            <person name="Izquierdo J.A."/>
            <person name="Goodwin L."/>
            <person name="Davenport K.W."/>
            <person name="Teshima H."/>
            <person name="Bruce D."/>
            <person name="Detter C."/>
            <person name="Tapia R."/>
            <person name="Han S."/>
            <person name="Land M."/>
            <person name="Hauser L."/>
            <person name="Jeffries C.D."/>
            <person name="Han J."/>
            <person name="Pitluck S."/>
            <person name="Nolan M."/>
            <person name="Chen A."/>
            <person name="Huntemann M."/>
            <person name="Mavromatis K."/>
            <person name="Mikhailova N."/>
            <person name="Liolios K."/>
            <person name="Woyke T."/>
            <person name="Lynd L.R."/>
        </authorList>
    </citation>
    <scope>NUCLEOTIDE SEQUENCE [LARGE SCALE GENOMIC DNA]</scope>
    <source>
        <strain evidence="10">DSM 19732 / NBRC 101661 / EBR45</strain>
    </source>
</reference>
<dbReference type="OrthoDB" id="9771544at2"/>
<organism evidence="9 10">
    <name type="scientific">Acetivibrio clariflavus (strain DSM 19732 / NBRC 101661 / EBR45)</name>
    <name type="common">Clostridium clariflavum</name>
    <dbReference type="NCBI Taxonomy" id="720554"/>
    <lineage>
        <taxon>Bacteria</taxon>
        <taxon>Bacillati</taxon>
        <taxon>Bacillota</taxon>
        <taxon>Clostridia</taxon>
        <taxon>Eubacteriales</taxon>
        <taxon>Oscillospiraceae</taxon>
        <taxon>Acetivibrio</taxon>
    </lineage>
</organism>
<feature type="transmembrane region" description="Helical" evidence="7">
    <location>
        <begin position="252"/>
        <end position="276"/>
    </location>
</feature>
<evidence type="ECO:0000256" key="5">
    <source>
        <dbReference type="ARBA" id="ARBA00022989"/>
    </source>
</evidence>
<evidence type="ECO:0000256" key="4">
    <source>
        <dbReference type="ARBA" id="ARBA00022692"/>
    </source>
</evidence>
<sequence length="286" mass="31614" precursor="true">MSALAVKKYKSSSSRIGIGDILLYIFLIGLAVICFLPFYFMIINSTHNNQAIAQGLNLLPGKYAWANYLKMKERVNIWRGFLNSLFVSGVGTALLAYFGTLTAYGFSKYKFVGNKALFWVILCSMMIPPQLGVIGFYDVVQRLNLLNNLWALIIPMIASAQFVYFVKLYLDSTLPDSIVESARIDGATEFGIFNKMVLPIATPSIATMGMFNFINSWNQLLIPQIVLRKEHLHTVPILVANAKGVYRTDFSAAYMAIAISVVPILIAFAVFSKYIIGGVTAGSVKG</sequence>
<protein>
    <submittedName>
        <fullName evidence="9">Carbohydrate ABC transporter membrane protein 2, CUT1 family</fullName>
    </submittedName>
</protein>
<dbReference type="KEGG" id="ccl:Clocl_2513"/>
<dbReference type="GO" id="GO:0055085">
    <property type="term" value="P:transmembrane transport"/>
    <property type="evidence" value="ECO:0007669"/>
    <property type="project" value="InterPro"/>
</dbReference>
<dbReference type="Proteomes" id="UP000005435">
    <property type="component" value="Chromosome"/>
</dbReference>
<gene>
    <name evidence="9" type="ordered locus">Clocl_2513</name>
</gene>
<dbReference type="RefSeq" id="WP_014255648.1">
    <property type="nucleotide sequence ID" value="NC_016627.1"/>
</dbReference>
<evidence type="ECO:0000313" key="10">
    <source>
        <dbReference type="Proteomes" id="UP000005435"/>
    </source>
</evidence>
<dbReference type="CDD" id="cd06261">
    <property type="entry name" value="TM_PBP2"/>
    <property type="match status" value="1"/>
</dbReference>
<dbReference type="Gene3D" id="1.10.3720.10">
    <property type="entry name" value="MetI-like"/>
    <property type="match status" value="1"/>
</dbReference>
<keyword evidence="5 7" id="KW-1133">Transmembrane helix</keyword>
<keyword evidence="4 7" id="KW-0812">Transmembrane</keyword>
<comment type="similarity">
    <text evidence="7">Belongs to the binding-protein-dependent transport system permease family.</text>
</comment>
<dbReference type="PANTHER" id="PTHR43744">
    <property type="entry name" value="ABC TRANSPORTER PERMEASE PROTEIN MG189-RELATED-RELATED"/>
    <property type="match status" value="1"/>
</dbReference>
<reference evidence="10" key="1">
    <citation type="submission" date="2011-12" db="EMBL/GenBank/DDBJ databases">
        <title>Complete sequence of Clostridium clariflavum DSM 19732.</title>
        <authorList>
            <consortium name="US DOE Joint Genome Institute"/>
            <person name="Lucas S."/>
            <person name="Han J."/>
            <person name="Lapidus A."/>
            <person name="Cheng J.-F."/>
            <person name="Goodwin L."/>
            <person name="Pitluck S."/>
            <person name="Peters L."/>
            <person name="Teshima H."/>
            <person name="Detter J.C."/>
            <person name="Han C."/>
            <person name="Tapia R."/>
            <person name="Land M."/>
            <person name="Hauser L."/>
            <person name="Kyrpides N."/>
            <person name="Ivanova N."/>
            <person name="Pagani I."/>
            <person name="Kitzmiller T."/>
            <person name="Lynd L."/>
            <person name="Izquierdo J."/>
            <person name="Woyke T."/>
        </authorList>
    </citation>
    <scope>NUCLEOTIDE SEQUENCE [LARGE SCALE GENOMIC DNA]</scope>
    <source>
        <strain evidence="10">DSM 19732 / NBRC 101661 / EBR45</strain>
    </source>
</reference>
<evidence type="ECO:0000256" key="3">
    <source>
        <dbReference type="ARBA" id="ARBA00022475"/>
    </source>
</evidence>
<dbReference type="PROSITE" id="PS50928">
    <property type="entry name" value="ABC_TM1"/>
    <property type="match status" value="1"/>
</dbReference>
<proteinExistence type="inferred from homology"/>
<dbReference type="eggNOG" id="COG0395">
    <property type="taxonomic scope" value="Bacteria"/>
</dbReference>
<dbReference type="GO" id="GO:0005886">
    <property type="term" value="C:plasma membrane"/>
    <property type="evidence" value="ECO:0007669"/>
    <property type="project" value="UniProtKB-SubCell"/>
</dbReference>
<evidence type="ECO:0000313" key="9">
    <source>
        <dbReference type="EMBL" id="AEV69083.1"/>
    </source>
</evidence>
<feature type="transmembrane region" description="Helical" evidence="7">
    <location>
        <begin position="116"/>
        <end position="137"/>
    </location>
</feature>
<accession>G8M0K2</accession>
<keyword evidence="2 7" id="KW-0813">Transport</keyword>
<keyword evidence="6 7" id="KW-0472">Membrane</keyword>
<evidence type="ECO:0000259" key="8">
    <source>
        <dbReference type="PROSITE" id="PS50928"/>
    </source>
</evidence>
<keyword evidence="10" id="KW-1185">Reference proteome</keyword>
<feature type="transmembrane region" description="Helical" evidence="7">
    <location>
        <begin position="21"/>
        <end position="42"/>
    </location>
</feature>
<keyword evidence="3" id="KW-1003">Cell membrane</keyword>